<sequence>MEPSRLDSFRAWFADYCRSFYSADEADNRNIRLKEMHTYQVCAIMERLAVALALPEDDRLLAAAVALFHDLGRFEQYRRYKTFKDAASLNHATLGARILTEQRVLEPLSPEERLLIGKAVALHNVFRLPDALDERSLLHLKLIRDADKLDIWRVFCEYFDLPAGERPSAVGLGFADLPECSAAVIDAVSRGELVNLTALRTLNDFTLLQLSWVYDLNFGESSRLLIERHYLERLAATLPDSAEVRQAVAAVRTYARRFGGVAG</sequence>
<dbReference type="NCBIfam" id="TIGR00277">
    <property type="entry name" value="HDIG"/>
    <property type="match status" value="1"/>
</dbReference>
<keyword evidence="3" id="KW-1185">Reference proteome</keyword>
<feature type="domain" description="HD" evidence="1">
    <location>
        <begin position="37"/>
        <end position="150"/>
    </location>
</feature>
<accession>A0ABN6VWB7</accession>
<dbReference type="CDD" id="cd00077">
    <property type="entry name" value="HDc"/>
    <property type="match status" value="1"/>
</dbReference>
<proteinExistence type="predicted"/>
<dbReference type="InterPro" id="IPR003607">
    <property type="entry name" value="HD/PDEase_dom"/>
</dbReference>
<dbReference type="InterPro" id="IPR006675">
    <property type="entry name" value="HDIG_dom"/>
</dbReference>
<reference evidence="2 3" key="1">
    <citation type="submission" date="2022-12" db="EMBL/GenBank/DDBJ databases">
        <title>Polyphasic characterization of Geotalea uranireducens NIT-SL11 newly isolated from a complex of sewage sludge and microbially reduced graphene oxide.</title>
        <authorList>
            <person name="Xie L."/>
            <person name="Yoshida N."/>
            <person name="Meng L."/>
        </authorList>
    </citation>
    <scope>NUCLEOTIDE SEQUENCE [LARGE SCALE GENOMIC DNA]</scope>
    <source>
        <strain evidence="2 3">NIT-SL11</strain>
    </source>
</reference>
<organism evidence="2 3">
    <name type="scientific">Geotalea uraniireducens</name>
    <dbReference type="NCBI Taxonomy" id="351604"/>
    <lineage>
        <taxon>Bacteria</taxon>
        <taxon>Pseudomonadati</taxon>
        <taxon>Thermodesulfobacteriota</taxon>
        <taxon>Desulfuromonadia</taxon>
        <taxon>Geobacterales</taxon>
        <taxon>Geobacteraceae</taxon>
        <taxon>Geotalea</taxon>
    </lineage>
</organism>
<name>A0ABN6VWB7_9BACT</name>
<evidence type="ECO:0000313" key="3">
    <source>
        <dbReference type="Proteomes" id="UP001317705"/>
    </source>
</evidence>
<dbReference type="Proteomes" id="UP001317705">
    <property type="component" value="Chromosome"/>
</dbReference>
<evidence type="ECO:0000259" key="1">
    <source>
        <dbReference type="Pfam" id="PF01966"/>
    </source>
</evidence>
<dbReference type="Pfam" id="PF01966">
    <property type="entry name" value="HD"/>
    <property type="match status" value="1"/>
</dbReference>
<dbReference type="SUPFAM" id="SSF109604">
    <property type="entry name" value="HD-domain/PDEase-like"/>
    <property type="match status" value="1"/>
</dbReference>
<dbReference type="EMBL" id="AP027151">
    <property type="protein sequence ID" value="BDV42510.1"/>
    <property type="molecule type" value="Genomic_DNA"/>
</dbReference>
<dbReference type="InterPro" id="IPR006674">
    <property type="entry name" value="HD_domain"/>
</dbReference>
<dbReference type="Gene3D" id="1.10.3210.10">
    <property type="entry name" value="Hypothetical protein af1432"/>
    <property type="match status" value="1"/>
</dbReference>
<evidence type="ECO:0000313" key="2">
    <source>
        <dbReference type="EMBL" id="BDV42510.1"/>
    </source>
</evidence>
<gene>
    <name evidence="2" type="ORF">GURASL_14330</name>
</gene>
<protein>
    <submittedName>
        <fullName evidence="2">HD family phosphohydrolase</fullName>
    </submittedName>
</protein>
<dbReference type="RefSeq" id="WP_282003009.1">
    <property type="nucleotide sequence ID" value="NZ_AP027151.1"/>
</dbReference>